<evidence type="ECO:0000313" key="9">
    <source>
        <dbReference type="Proteomes" id="UP000612055"/>
    </source>
</evidence>
<feature type="region of interest" description="Disordered" evidence="7">
    <location>
        <begin position="1059"/>
        <end position="1095"/>
    </location>
</feature>
<comment type="subcellular location">
    <subcellularLocation>
        <location evidence="1">Membrane</location>
        <topology evidence="1">Multi-pass membrane protein</topology>
    </subcellularLocation>
</comment>
<dbReference type="Proteomes" id="UP000612055">
    <property type="component" value="Unassembled WGS sequence"/>
</dbReference>
<evidence type="ECO:0000256" key="2">
    <source>
        <dbReference type="ARBA" id="ARBA00010199"/>
    </source>
</evidence>
<feature type="region of interest" description="Disordered" evidence="7">
    <location>
        <begin position="569"/>
        <end position="608"/>
    </location>
</feature>
<dbReference type="AlphaFoldDB" id="A0A835Y5C9"/>
<accession>A0A835Y5C9</accession>
<protein>
    <recommendedName>
        <fullName evidence="6">Protein DETOXIFICATION</fullName>
    </recommendedName>
    <alternativeName>
        <fullName evidence="6">Multidrug and toxic compound extrusion protein</fullName>
    </alternativeName>
</protein>
<keyword evidence="9" id="KW-1185">Reference proteome</keyword>
<dbReference type="Pfam" id="PF01554">
    <property type="entry name" value="MatE"/>
    <property type="match status" value="2"/>
</dbReference>
<dbReference type="GO" id="GO:0016020">
    <property type="term" value="C:membrane"/>
    <property type="evidence" value="ECO:0007669"/>
    <property type="project" value="UniProtKB-SubCell"/>
</dbReference>
<gene>
    <name evidence="8" type="ORF">HYH03_006381</name>
</gene>
<dbReference type="InterPro" id="IPR045069">
    <property type="entry name" value="MATE_euk"/>
</dbReference>
<feature type="compositionally biased region" description="Pro residues" evidence="7">
    <location>
        <begin position="1067"/>
        <end position="1076"/>
    </location>
</feature>
<comment type="similarity">
    <text evidence="2 6">Belongs to the multi antimicrobial extrusion (MATE) (TC 2.A.66.1) family.</text>
</comment>
<dbReference type="NCBIfam" id="TIGR00797">
    <property type="entry name" value="matE"/>
    <property type="match status" value="1"/>
</dbReference>
<feature type="region of interest" description="Disordered" evidence="7">
    <location>
        <begin position="915"/>
        <end position="948"/>
    </location>
</feature>
<evidence type="ECO:0000256" key="4">
    <source>
        <dbReference type="ARBA" id="ARBA00022989"/>
    </source>
</evidence>
<dbReference type="PANTHER" id="PTHR11206">
    <property type="entry name" value="MULTIDRUG RESISTANCE PROTEIN"/>
    <property type="match status" value="1"/>
</dbReference>
<feature type="transmembrane region" description="Helical" evidence="6">
    <location>
        <begin position="309"/>
        <end position="330"/>
    </location>
</feature>
<organism evidence="8 9">
    <name type="scientific">Edaphochlamys debaryana</name>
    <dbReference type="NCBI Taxonomy" id="47281"/>
    <lineage>
        <taxon>Eukaryota</taxon>
        <taxon>Viridiplantae</taxon>
        <taxon>Chlorophyta</taxon>
        <taxon>core chlorophytes</taxon>
        <taxon>Chlorophyceae</taxon>
        <taxon>CS clade</taxon>
        <taxon>Chlamydomonadales</taxon>
        <taxon>Chlamydomonadales incertae sedis</taxon>
        <taxon>Edaphochlamys</taxon>
    </lineage>
</organism>
<feature type="transmembrane region" description="Helical" evidence="6">
    <location>
        <begin position="395"/>
        <end position="413"/>
    </location>
</feature>
<sequence length="1177" mass="114626">MGASPLREPLLARNSFASPSRQSVASYGDPGGGLWRLGKDFWRQLGLAAPLAVNLVAANAGSILNLMFVGRGGTVQLAAAAAGNNVAVMLGRLVLLGLCGAVDTLAAQAWGAGKHTRLPLLLQRAVLFLWAHCVLISAAMMAMPYGLLMLGQDPTLSYMVQRYLLALLPSVWLEAVSRPITRVLVARGVAAPQMAIALIGLPINVATNYLLVIRAGWEYIGAAAATSVSAGVDLALLLAYVAISKQWGGVIGRPSWRALHGWRHLARLAYPAASMKCAESWAFTIMTLAATLLPNACTATAAVGISYNVYGVLFIAFVACSTAACVTVGNRLGAGDPRGAKFAAAASVLVVPVAWGAAAAALIPARCQSAIIGLFVTPTSGSSDPSGDPGSDPEVLIAVMRQMFVIVAGLVLVDGIQTILSGVIQGCGRQASGAIVNFVAFYVFAVPLALGLAFSFTLPAWLPALGGQPVGLGMGPQGLYLGMAAGPVIQTVCYALILWRTNWQRASEKAVYAASLATPQISTADIPSLMRRYDPGALAGPGLVRATSLGASPGSGALPPWLLPMIEERSGEGRDSSDGSLYQTHQQAGSGSGPGSGHGSASNLAAAPFRRGGSGLGRGLNGSAHGGLNGNGAGNGYGEDQIWASGSIANGGSDAAAMGASPTRVSVVASSGSAAALAAAAAAAMAADVSPAAAARSQVLILEHGSPPTVPPHHCPLAATLDPGSCASVSVFGAGLGNGSDGVGPSPAGGSPSSGHHVTAPPGMPPPSLVSAAALAVGPHGGGGGLTGPMAVPKEGDGGSGEAAGARKDSRWTWFSWGKGQVGSVTAAAGSAAVVVPGGGKGLAGVVAPAMGSPTPGGAAAPLQLPGVIVAAAGATPPAAASPIAPPIVSAGSGGGGGAGPAAAAALAAAELPLKASPGSDDEEDARTASSGSSYSGGGAGGGGGAGQAARGCGEVYRSLEHLANAAPGSGDYFAFSAGSVQGSWLDGGSGILDATPPGARGASPLARPAAPRPCPAAPFVPGSSSGNSAPAVPTAVAVRGNLGGFSSMVRAVLLGGGSSSASASAAPPPPAPALPSLPVLPTSPPHPAPGPNASTAAAVVAGTGTGNGFVASAFGGAAGDEDGATVAGNAGAIGAAAADSDGDTEFFDARTHRSSGSLSSVSMARGDSSGIDDLAS</sequence>
<dbReference type="OrthoDB" id="2126698at2759"/>
<dbReference type="GO" id="GO:0042910">
    <property type="term" value="F:xenobiotic transmembrane transporter activity"/>
    <property type="evidence" value="ECO:0007669"/>
    <property type="project" value="InterPro"/>
</dbReference>
<feature type="compositionally biased region" description="Low complexity" evidence="7">
    <location>
        <begin position="743"/>
        <end position="755"/>
    </location>
</feature>
<comment type="caution">
    <text evidence="8">The sequence shown here is derived from an EMBL/GenBank/DDBJ whole genome shotgun (WGS) entry which is preliminary data.</text>
</comment>
<dbReference type="GO" id="GO:0015297">
    <property type="term" value="F:antiporter activity"/>
    <property type="evidence" value="ECO:0007669"/>
    <property type="project" value="InterPro"/>
</dbReference>
<dbReference type="InterPro" id="IPR002528">
    <property type="entry name" value="MATE_fam"/>
</dbReference>
<dbReference type="GO" id="GO:1990961">
    <property type="term" value="P:xenobiotic detoxification by transmembrane export across the plasma membrane"/>
    <property type="evidence" value="ECO:0007669"/>
    <property type="project" value="InterPro"/>
</dbReference>
<evidence type="ECO:0000256" key="3">
    <source>
        <dbReference type="ARBA" id="ARBA00022692"/>
    </source>
</evidence>
<keyword evidence="4 6" id="KW-1133">Transmembrane helix</keyword>
<feature type="compositionally biased region" description="Low complexity" evidence="7">
    <location>
        <begin position="769"/>
        <end position="778"/>
    </location>
</feature>
<name>A0A835Y5C9_9CHLO</name>
<feature type="compositionally biased region" description="Pro residues" evidence="7">
    <location>
        <begin position="1082"/>
        <end position="1091"/>
    </location>
</feature>
<evidence type="ECO:0000313" key="8">
    <source>
        <dbReference type="EMBL" id="KAG2495434.1"/>
    </source>
</evidence>
<evidence type="ECO:0000256" key="5">
    <source>
        <dbReference type="ARBA" id="ARBA00023136"/>
    </source>
</evidence>
<feature type="transmembrane region" description="Helical" evidence="6">
    <location>
        <begin position="45"/>
        <end position="69"/>
    </location>
</feature>
<dbReference type="EMBL" id="JAEHOE010000024">
    <property type="protein sequence ID" value="KAG2495434.1"/>
    <property type="molecule type" value="Genomic_DNA"/>
</dbReference>
<keyword evidence="5 6" id="KW-0472">Membrane</keyword>
<feature type="region of interest" description="Disordered" evidence="7">
    <location>
        <begin position="740"/>
        <end position="808"/>
    </location>
</feature>
<feature type="transmembrane region" description="Helical" evidence="6">
    <location>
        <begin position="434"/>
        <end position="458"/>
    </location>
</feature>
<feature type="transmembrane region" description="Helical" evidence="6">
    <location>
        <begin position="189"/>
        <end position="213"/>
    </location>
</feature>
<evidence type="ECO:0000256" key="1">
    <source>
        <dbReference type="ARBA" id="ARBA00004141"/>
    </source>
</evidence>
<proteinExistence type="inferred from homology"/>
<evidence type="ECO:0000256" key="6">
    <source>
        <dbReference type="RuleBase" id="RU004914"/>
    </source>
</evidence>
<dbReference type="CDD" id="cd13132">
    <property type="entry name" value="MATE_eukaryotic"/>
    <property type="match status" value="1"/>
</dbReference>
<evidence type="ECO:0000256" key="7">
    <source>
        <dbReference type="SAM" id="MobiDB-lite"/>
    </source>
</evidence>
<reference evidence="8" key="1">
    <citation type="journal article" date="2020" name="bioRxiv">
        <title>Comparative genomics of Chlamydomonas.</title>
        <authorList>
            <person name="Craig R.J."/>
            <person name="Hasan A.R."/>
            <person name="Ness R.W."/>
            <person name="Keightley P.D."/>
        </authorList>
    </citation>
    <scope>NUCLEOTIDE SEQUENCE</scope>
    <source>
        <strain evidence="8">CCAP 11/70</strain>
    </source>
</reference>
<feature type="transmembrane region" description="Helical" evidence="6">
    <location>
        <begin position="219"/>
        <end position="243"/>
    </location>
</feature>
<feature type="transmembrane region" description="Helical" evidence="6">
    <location>
        <begin position="342"/>
        <end position="363"/>
    </location>
</feature>
<keyword evidence="3 6" id="KW-0812">Transmembrane</keyword>
<feature type="transmembrane region" description="Helical" evidence="6">
    <location>
        <begin position="478"/>
        <end position="499"/>
    </location>
</feature>
<feature type="transmembrane region" description="Helical" evidence="6">
    <location>
        <begin position="281"/>
        <end position="303"/>
    </location>
</feature>
<feature type="region of interest" description="Disordered" evidence="7">
    <location>
        <begin position="1147"/>
        <end position="1177"/>
    </location>
</feature>
<feature type="compositionally biased region" description="Gly residues" evidence="7">
    <location>
        <begin position="935"/>
        <end position="947"/>
    </location>
</feature>
<feature type="transmembrane region" description="Helical" evidence="6">
    <location>
        <begin position="89"/>
        <end position="113"/>
    </location>
</feature>
<feature type="transmembrane region" description="Helical" evidence="6">
    <location>
        <begin position="125"/>
        <end position="148"/>
    </location>
</feature>